<gene>
    <name evidence="1" type="ORF">IGS68_12905</name>
</gene>
<dbReference type="EMBL" id="CP067420">
    <property type="protein sequence ID" value="QQP92040.1"/>
    <property type="molecule type" value="Genomic_DNA"/>
</dbReference>
<organism evidence="1 2">
    <name type="scientific">Skermanella cutis</name>
    <dbReference type="NCBI Taxonomy" id="2775420"/>
    <lineage>
        <taxon>Bacteria</taxon>
        <taxon>Pseudomonadati</taxon>
        <taxon>Pseudomonadota</taxon>
        <taxon>Alphaproteobacteria</taxon>
        <taxon>Rhodospirillales</taxon>
        <taxon>Azospirillaceae</taxon>
        <taxon>Skermanella</taxon>
    </lineage>
</organism>
<dbReference type="Proteomes" id="UP000595197">
    <property type="component" value="Chromosome"/>
</dbReference>
<evidence type="ECO:0000313" key="1">
    <source>
        <dbReference type="EMBL" id="QQP92040.1"/>
    </source>
</evidence>
<evidence type="ECO:0000313" key="2">
    <source>
        <dbReference type="Proteomes" id="UP000595197"/>
    </source>
</evidence>
<protein>
    <recommendedName>
        <fullName evidence="3">Anti-sigma factor RsiW</fullName>
    </recommendedName>
</protein>
<reference evidence="1" key="1">
    <citation type="submission" date="2021-02" db="EMBL/GenBank/DDBJ databases">
        <title>Skermanella TT6 skin isolate.</title>
        <authorList>
            <person name="Lee K."/>
            <person name="Ganzorig M."/>
        </authorList>
    </citation>
    <scope>NUCLEOTIDE SEQUENCE</scope>
    <source>
        <strain evidence="1">TT6</strain>
    </source>
</reference>
<name>A0ABX7BEM6_9PROT</name>
<evidence type="ECO:0008006" key="3">
    <source>
        <dbReference type="Google" id="ProtNLM"/>
    </source>
</evidence>
<keyword evidence="2" id="KW-1185">Reference proteome</keyword>
<accession>A0ABX7BEM6</accession>
<sequence length="256" mass="28122">MTEPISEFDLMAYVDDQLDAGRRIEVEEYLSRHPQLAAQVMDDLFRRDELRLALTEAATVTGVDQAILPAERLGRRLSVRKVLHRSRRAIAASFLLATGWLAHATFGGLGADPASAAHIMPVYADEAVEAHRTILLEERNGLFTRTAAAPERIADLATGANPAIPLPHLPKTFTPVASHLVPWDHGNAVQVLFHDPSGESLTLFAVETDSFSIEQPYAEEVDGVTIAYWQSGWFAYVLGGSVDRDDLLTLAVRISR</sequence>
<dbReference type="RefSeq" id="WP_201080573.1">
    <property type="nucleotide sequence ID" value="NZ_CP067420.1"/>
</dbReference>
<proteinExistence type="predicted"/>